<gene>
    <name evidence="2" type="ORF">GCM10011520_23370</name>
</gene>
<dbReference type="Proteomes" id="UP000606498">
    <property type="component" value="Unassembled WGS sequence"/>
</dbReference>
<evidence type="ECO:0000256" key="1">
    <source>
        <dbReference type="SAM" id="MobiDB-lite"/>
    </source>
</evidence>
<reference evidence="3" key="1">
    <citation type="journal article" date="2019" name="Int. J. Syst. Evol. Microbiol.">
        <title>The Global Catalogue of Microorganisms (GCM) 10K type strain sequencing project: providing services to taxonomists for standard genome sequencing and annotation.</title>
        <authorList>
            <consortium name="The Broad Institute Genomics Platform"/>
            <consortium name="The Broad Institute Genome Sequencing Center for Infectious Disease"/>
            <person name="Wu L."/>
            <person name="Ma J."/>
        </authorList>
    </citation>
    <scope>NUCLEOTIDE SEQUENCE [LARGE SCALE GENOMIC DNA]</scope>
    <source>
        <strain evidence="3">CGMCC 1.16033</strain>
    </source>
</reference>
<evidence type="ECO:0000313" key="3">
    <source>
        <dbReference type="Proteomes" id="UP000606498"/>
    </source>
</evidence>
<comment type="caution">
    <text evidence="2">The sequence shown here is derived from an EMBL/GenBank/DDBJ whole genome shotgun (WGS) entry which is preliminary data.</text>
</comment>
<name>A0ABQ1T701_9GAMM</name>
<feature type="region of interest" description="Disordered" evidence="1">
    <location>
        <begin position="55"/>
        <end position="74"/>
    </location>
</feature>
<keyword evidence="3" id="KW-1185">Reference proteome</keyword>
<evidence type="ECO:0008006" key="4">
    <source>
        <dbReference type="Google" id="ProtNLM"/>
    </source>
</evidence>
<accession>A0ABQ1T701</accession>
<proteinExistence type="predicted"/>
<dbReference type="EMBL" id="BMKO01000005">
    <property type="protein sequence ID" value="GGE82290.1"/>
    <property type="molecule type" value="Genomic_DNA"/>
</dbReference>
<organism evidence="2 3">
    <name type="scientific">Shewanella carassii</name>
    <dbReference type="NCBI Taxonomy" id="1987584"/>
    <lineage>
        <taxon>Bacteria</taxon>
        <taxon>Pseudomonadati</taxon>
        <taxon>Pseudomonadota</taxon>
        <taxon>Gammaproteobacteria</taxon>
        <taxon>Alteromonadales</taxon>
        <taxon>Shewanellaceae</taxon>
        <taxon>Shewanella</taxon>
    </lineage>
</organism>
<sequence>MGQWVYFYVTNKIIVTVVEYSPLGGGSSMKQRYFSHFSLVHALLKTLAVTGKSKVSPDKKMDADLVKETPKLET</sequence>
<evidence type="ECO:0000313" key="2">
    <source>
        <dbReference type="EMBL" id="GGE82290.1"/>
    </source>
</evidence>
<protein>
    <recommendedName>
        <fullName evidence="4">ESPR domain-containing protein</fullName>
    </recommendedName>
</protein>